<organism evidence="1 2">
    <name type="scientific">Methylobacterium organophilum</name>
    <dbReference type="NCBI Taxonomy" id="410"/>
    <lineage>
        <taxon>Bacteria</taxon>
        <taxon>Pseudomonadati</taxon>
        <taxon>Pseudomonadota</taxon>
        <taxon>Alphaproteobacteria</taxon>
        <taxon>Hyphomicrobiales</taxon>
        <taxon>Methylobacteriaceae</taxon>
        <taxon>Methylobacterium</taxon>
    </lineage>
</organism>
<name>A0ABQ4T8R6_METOR</name>
<keyword evidence="2" id="KW-1185">Reference proteome</keyword>
<protein>
    <submittedName>
        <fullName evidence="1">tRNA U34 carboxymethyltransferase</fullName>
    </submittedName>
</protein>
<dbReference type="Pfam" id="PF08003">
    <property type="entry name" value="Methyltransf_9"/>
    <property type="match status" value="1"/>
</dbReference>
<reference evidence="1" key="2">
    <citation type="submission" date="2021-08" db="EMBL/GenBank/DDBJ databases">
        <authorList>
            <person name="Tani A."/>
            <person name="Ola A."/>
            <person name="Ogura Y."/>
            <person name="Katsura K."/>
            <person name="Hayashi T."/>
        </authorList>
    </citation>
    <scope>NUCLEOTIDE SEQUENCE</scope>
    <source>
        <strain evidence="1">NBRC 15689</strain>
    </source>
</reference>
<dbReference type="SUPFAM" id="SSF53335">
    <property type="entry name" value="S-adenosyl-L-methionine-dependent methyltransferases"/>
    <property type="match status" value="1"/>
</dbReference>
<evidence type="ECO:0000313" key="1">
    <source>
        <dbReference type="EMBL" id="GJE27374.1"/>
    </source>
</evidence>
<dbReference type="Proteomes" id="UP001055156">
    <property type="component" value="Unassembled WGS sequence"/>
</dbReference>
<evidence type="ECO:0000313" key="2">
    <source>
        <dbReference type="Proteomes" id="UP001055156"/>
    </source>
</evidence>
<dbReference type="InterPro" id="IPR029063">
    <property type="entry name" value="SAM-dependent_MTases_sf"/>
</dbReference>
<accession>A0ABQ4T8R6</accession>
<comment type="caution">
    <text evidence="1">The sequence shown here is derived from an EMBL/GenBank/DDBJ whole genome shotgun (WGS) entry which is preliminary data.</text>
</comment>
<dbReference type="InterPro" id="IPR027555">
    <property type="entry name" value="Mo5U34_MeTrfas-like"/>
</dbReference>
<reference evidence="1" key="1">
    <citation type="journal article" date="2021" name="Front. Microbiol.">
        <title>Comprehensive Comparative Genomics and Phenotyping of Methylobacterium Species.</title>
        <authorList>
            <person name="Alessa O."/>
            <person name="Ogura Y."/>
            <person name="Fujitani Y."/>
            <person name="Takami H."/>
            <person name="Hayashi T."/>
            <person name="Sahin N."/>
            <person name="Tani A."/>
        </authorList>
    </citation>
    <scope>NUCLEOTIDE SEQUENCE</scope>
    <source>
        <strain evidence="1">NBRC 15689</strain>
    </source>
</reference>
<dbReference type="Gene3D" id="3.40.50.150">
    <property type="entry name" value="Vaccinia Virus protein VP39"/>
    <property type="match status" value="1"/>
</dbReference>
<sequence length="233" mass="25995">MCGGRAVQTEQKAEDAAGANIRWFHSYNFPDGEKVRGRKPPGQLEDEARKIFTMSLSDRTVLDIGAWDGYFSFEAEKRGAKSVLATDHFCWSGPGWGTKDGFNYAHSKLGSKIESKDIDLPAINPGTVGIHDVTLFLGVLYHLRDPLGGLAALSHVTREIAVIETVVDEMNNPNPVLRYFLGKSLNNDPTNYFAPNLYALEDMCREVGFRTFSHQFTQTVRDGRGRILLHAFK</sequence>
<dbReference type="EMBL" id="BPQV01000005">
    <property type="protein sequence ID" value="GJE27374.1"/>
    <property type="molecule type" value="Genomic_DNA"/>
</dbReference>
<gene>
    <name evidence="1" type="primary">cmoB_2</name>
    <name evidence="1" type="ORF">LKMONMHP_2233</name>
</gene>
<proteinExistence type="predicted"/>